<evidence type="ECO:0000313" key="2">
    <source>
        <dbReference type="EMBL" id="KFB52473.1"/>
    </source>
</evidence>
<keyword evidence="4" id="KW-1185">Reference proteome</keyword>
<name>A0A084WQH9_ANOSI</name>
<dbReference type="VEuPathDB" id="VectorBase:ASIC020715"/>
<dbReference type="EnsemblMetazoa" id="ASIC020715-RA">
    <property type="protein sequence ID" value="ASIC020715-PA"/>
    <property type="gene ID" value="ASIC020715"/>
</dbReference>
<evidence type="ECO:0000256" key="1">
    <source>
        <dbReference type="SAM" id="MobiDB-lite"/>
    </source>
</evidence>
<dbReference type="EMBL" id="ATLV01025622">
    <property type="status" value="NOT_ANNOTATED_CDS"/>
    <property type="molecule type" value="Genomic_DNA"/>
</dbReference>
<sequence length="172" mass="19469">MVSHRFAEASIGGNPESVKEPAAFLHRASQAREEIDYVNRPGIWPGLPNLLDPPHPQHSSTAENLPNDGLCQIRLSLGLHPALHIPIPVRCGLQKPFAASARTPAHVQHQLKREIGQDNNIQEMACTKREQRKKVHHPQEKWKTHATQGKPLDGRHAVMHEWKEDEFSSRKR</sequence>
<organism evidence="2">
    <name type="scientific">Anopheles sinensis</name>
    <name type="common">Mosquito</name>
    <dbReference type="NCBI Taxonomy" id="74873"/>
    <lineage>
        <taxon>Eukaryota</taxon>
        <taxon>Metazoa</taxon>
        <taxon>Ecdysozoa</taxon>
        <taxon>Arthropoda</taxon>
        <taxon>Hexapoda</taxon>
        <taxon>Insecta</taxon>
        <taxon>Pterygota</taxon>
        <taxon>Neoptera</taxon>
        <taxon>Endopterygota</taxon>
        <taxon>Diptera</taxon>
        <taxon>Nematocera</taxon>
        <taxon>Culicoidea</taxon>
        <taxon>Culicidae</taxon>
        <taxon>Anophelinae</taxon>
        <taxon>Anopheles</taxon>
    </lineage>
</organism>
<evidence type="ECO:0000313" key="4">
    <source>
        <dbReference type="Proteomes" id="UP000030765"/>
    </source>
</evidence>
<feature type="compositionally biased region" description="Basic and acidic residues" evidence="1">
    <location>
        <begin position="152"/>
        <end position="172"/>
    </location>
</feature>
<proteinExistence type="predicted"/>
<accession>A0A084WQH9</accession>
<feature type="region of interest" description="Disordered" evidence="1">
    <location>
        <begin position="130"/>
        <end position="172"/>
    </location>
</feature>
<dbReference type="AlphaFoldDB" id="A0A084WQH9"/>
<reference evidence="2 4" key="1">
    <citation type="journal article" date="2014" name="BMC Genomics">
        <title>Genome sequence of Anopheles sinensis provides insight into genetics basis of mosquito competence for malaria parasites.</title>
        <authorList>
            <person name="Zhou D."/>
            <person name="Zhang D."/>
            <person name="Ding G."/>
            <person name="Shi L."/>
            <person name="Hou Q."/>
            <person name="Ye Y."/>
            <person name="Xu Y."/>
            <person name="Zhou H."/>
            <person name="Xiong C."/>
            <person name="Li S."/>
            <person name="Yu J."/>
            <person name="Hong S."/>
            <person name="Yu X."/>
            <person name="Zou P."/>
            <person name="Chen C."/>
            <person name="Chang X."/>
            <person name="Wang W."/>
            <person name="Lv Y."/>
            <person name="Sun Y."/>
            <person name="Ma L."/>
            <person name="Shen B."/>
            <person name="Zhu C."/>
        </authorList>
    </citation>
    <scope>NUCLEOTIDE SEQUENCE [LARGE SCALE GENOMIC DNA]</scope>
</reference>
<gene>
    <name evidence="2" type="ORF">ZHAS_00020715</name>
</gene>
<dbReference type="Proteomes" id="UP000030765">
    <property type="component" value="Unassembled WGS sequence"/>
</dbReference>
<protein>
    <submittedName>
        <fullName evidence="2 3">Calcium-transporting ATPase 3</fullName>
    </submittedName>
</protein>
<dbReference type="EMBL" id="KE525396">
    <property type="protein sequence ID" value="KFB52473.1"/>
    <property type="molecule type" value="Genomic_DNA"/>
</dbReference>
<evidence type="ECO:0000313" key="3">
    <source>
        <dbReference type="EnsemblMetazoa" id="ASIC020715-PA"/>
    </source>
</evidence>
<reference evidence="3" key="2">
    <citation type="submission" date="2020-05" db="UniProtKB">
        <authorList>
            <consortium name="EnsemblMetazoa"/>
        </authorList>
    </citation>
    <scope>IDENTIFICATION</scope>
</reference>